<feature type="signal peptide" evidence="1">
    <location>
        <begin position="1"/>
        <end position="20"/>
    </location>
</feature>
<keyword evidence="4" id="KW-1185">Reference proteome</keyword>
<proteinExistence type="predicted"/>
<feature type="chain" id="PRO_5045156176" description="GmrSD restriction endonucleases C-terminal domain-containing protein" evidence="1">
    <location>
        <begin position="21"/>
        <end position="241"/>
    </location>
</feature>
<evidence type="ECO:0000313" key="4">
    <source>
        <dbReference type="Proteomes" id="UP001500755"/>
    </source>
</evidence>
<keyword evidence="1" id="KW-0732">Signal</keyword>
<dbReference type="PROSITE" id="PS51257">
    <property type="entry name" value="PROKAR_LIPOPROTEIN"/>
    <property type="match status" value="1"/>
</dbReference>
<accession>A0ABP5ET85</accession>
<comment type="caution">
    <text evidence="3">The sequence shown here is derived from an EMBL/GenBank/DDBJ whole genome shotgun (WGS) entry which is preliminary data.</text>
</comment>
<gene>
    <name evidence="3" type="ORF">GCM10009755_16790</name>
</gene>
<dbReference type="PANTHER" id="PTHR24094">
    <property type="entry name" value="SECRETED PROTEIN"/>
    <property type="match status" value="1"/>
</dbReference>
<dbReference type="Proteomes" id="UP001500755">
    <property type="component" value="Unassembled WGS sequence"/>
</dbReference>
<dbReference type="InterPro" id="IPR011089">
    <property type="entry name" value="GmrSD_C"/>
</dbReference>
<dbReference type="Pfam" id="PF07510">
    <property type="entry name" value="GmrSD_C"/>
    <property type="match status" value="1"/>
</dbReference>
<sequence>MRLPHIGVLAVAALVPFTLAGCTPADREDLADAFFEAAADELFAGDPLPSPVSDEPVDASAALTTLEDIPVKGRAPRTGYEREEKFGRAWLDVDGNGCRTRDDVLARDLLDPVLDDDGCKVLSGTLEDPYTGEVIAFERGEDTSALVQIDHVVALSNAWQTGAQQLSQGEREALANDPMNLIATDGPTNGAKGDGDAATWLPPHTPFRCAYVSAQIDVKAAYDLWVTQAEKDAMERVLSRC</sequence>
<protein>
    <recommendedName>
        <fullName evidence="2">GmrSD restriction endonucleases C-terminal domain-containing protein</fullName>
    </recommendedName>
</protein>
<evidence type="ECO:0000256" key="1">
    <source>
        <dbReference type="SAM" id="SignalP"/>
    </source>
</evidence>
<dbReference type="RefSeq" id="WP_344308735.1">
    <property type="nucleotide sequence ID" value="NZ_BAAANO010000015.1"/>
</dbReference>
<dbReference type="PANTHER" id="PTHR24094:SF15">
    <property type="entry name" value="AMP-DEPENDENT SYNTHETASE_LIGASE DOMAIN-CONTAINING PROTEIN-RELATED"/>
    <property type="match status" value="1"/>
</dbReference>
<name>A0ABP5ET85_9MICO</name>
<organism evidence="3 4">
    <name type="scientific">Brevibacterium samyangense</name>
    <dbReference type="NCBI Taxonomy" id="366888"/>
    <lineage>
        <taxon>Bacteria</taxon>
        <taxon>Bacillati</taxon>
        <taxon>Actinomycetota</taxon>
        <taxon>Actinomycetes</taxon>
        <taxon>Micrococcales</taxon>
        <taxon>Brevibacteriaceae</taxon>
        <taxon>Brevibacterium</taxon>
    </lineage>
</organism>
<evidence type="ECO:0000313" key="3">
    <source>
        <dbReference type="EMBL" id="GAA2007177.1"/>
    </source>
</evidence>
<feature type="domain" description="GmrSD restriction endonucleases C-terminal" evidence="2">
    <location>
        <begin position="100"/>
        <end position="234"/>
    </location>
</feature>
<evidence type="ECO:0000259" key="2">
    <source>
        <dbReference type="Pfam" id="PF07510"/>
    </source>
</evidence>
<reference evidence="4" key="1">
    <citation type="journal article" date="2019" name="Int. J. Syst. Evol. Microbiol.">
        <title>The Global Catalogue of Microorganisms (GCM) 10K type strain sequencing project: providing services to taxonomists for standard genome sequencing and annotation.</title>
        <authorList>
            <consortium name="The Broad Institute Genomics Platform"/>
            <consortium name="The Broad Institute Genome Sequencing Center for Infectious Disease"/>
            <person name="Wu L."/>
            <person name="Ma J."/>
        </authorList>
    </citation>
    <scope>NUCLEOTIDE SEQUENCE [LARGE SCALE GENOMIC DNA]</scope>
    <source>
        <strain evidence="4">JCM 14546</strain>
    </source>
</reference>
<dbReference type="EMBL" id="BAAANO010000015">
    <property type="protein sequence ID" value="GAA2007177.1"/>
    <property type="molecule type" value="Genomic_DNA"/>
</dbReference>